<dbReference type="EMBL" id="PFEB01000048">
    <property type="protein sequence ID" value="PJE60383.1"/>
    <property type="molecule type" value="Genomic_DNA"/>
</dbReference>
<evidence type="ECO:0000313" key="1">
    <source>
        <dbReference type="EMBL" id="PJE60383.1"/>
    </source>
</evidence>
<accession>A0A2M8KKD6</accession>
<protein>
    <recommendedName>
        <fullName evidence="3">Mannosyl-glycoprotein endo-beta-N-acetylglucosamidase-like domain-containing protein</fullName>
    </recommendedName>
</protein>
<sequence>MKKLVIIAGIFLSFFLATRLVYGQEVAGHSALLSYNADKINTNKDFTIKKITIQKVFERFNSPLFHSVDSFVKYCQRYNIDCYLLPSIAGLESSFARNIYPDSYNPFGWGGGYIFFDSWDESINTVAKGIKENYIDQGADTVDKIAPIYAASSTWAVRVKYFQKMFTDEEEKVSLLLKENSVKL</sequence>
<dbReference type="AlphaFoldDB" id="A0A2M8KKD6"/>
<reference evidence="2" key="1">
    <citation type="submission" date="2017-09" db="EMBL/GenBank/DDBJ databases">
        <title>Depth-based differentiation of microbial function through sediment-hosted aquifers and enrichment of novel symbionts in the deep terrestrial subsurface.</title>
        <authorList>
            <person name="Probst A.J."/>
            <person name="Ladd B."/>
            <person name="Jarett J.K."/>
            <person name="Geller-Mcgrath D.E."/>
            <person name="Sieber C.M.K."/>
            <person name="Emerson J.B."/>
            <person name="Anantharaman K."/>
            <person name="Thomas B.C."/>
            <person name="Malmstrom R."/>
            <person name="Stieglmeier M."/>
            <person name="Klingl A."/>
            <person name="Woyke T."/>
            <person name="Ryan C.M."/>
            <person name="Banfield J.F."/>
        </authorList>
    </citation>
    <scope>NUCLEOTIDE SEQUENCE [LARGE SCALE GENOMIC DNA]</scope>
</reference>
<proteinExistence type="predicted"/>
<name>A0A2M8KKD6_9BACT</name>
<organism evidence="1 2">
    <name type="scientific">Candidatus Roizmanbacteria bacterium CG10_big_fil_rev_8_21_14_0_10_36_26</name>
    <dbReference type="NCBI Taxonomy" id="1974851"/>
    <lineage>
        <taxon>Bacteria</taxon>
        <taxon>Candidatus Roizmaniibacteriota</taxon>
    </lineage>
</organism>
<dbReference type="Proteomes" id="UP000231434">
    <property type="component" value="Unassembled WGS sequence"/>
</dbReference>
<comment type="caution">
    <text evidence="1">The sequence shown here is derived from an EMBL/GenBank/DDBJ whole genome shotgun (WGS) entry which is preliminary data.</text>
</comment>
<evidence type="ECO:0008006" key="3">
    <source>
        <dbReference type="Google" id="ProtNLM"/>
    </source>
</evidence>
<evidence type="ECO:0000313" key="2">
    <source>
        <dbReference type="Proteomes" id="UP000231434"/>
    </source>
</evidence>
<gene>
    <name evidence="1" type="ORF">COU86_04615</name>
</gene>